<name>A0A7S0QRK1_9CRYP</name>
<reference evidence="1" key="1">
    <citation type="submission" date="2021-01" db="EMBL/GenBank/DDBJ databases">
        <authorList>
            <person name="Corre E."/>
            <person name="Pelletier E."/>
            <person name="Niang G."/>
            <person name="Scheremetjew M."/>
            <person name="Finn R."/>
            <person name="Kale V."/>
            <person name="Holt S."/>
            <person name="Cochrane G."/>
            <person name="Meng A."/>
            <person name="Brown T."/>
            <person name="Cohen L."/>
        </authorList>
    </citation>
    <scope>NUCLEOTIDE SEQUENCE</scope>
    <source>
        <strain evidence="1">CCAP979/52</strain>
    </source>
</reference>
<evidence type="ECO:0000313" key="1">
    <source>
        <dbReference type="EMBL" id="CAD8644843.1"/>
    </source>
</evidence>
<proteinExistence type="predicted"/>
<dbReference type="EMBL" id="HBEZ01040908">
    <property type="protein sequence ID" value="CAD8644843.1"/>
    <property type="molecule type" value="Transcribed_RNA"/>
</dbReference>
<dbReference type="AlphaFoldDB" id="A0A7S0QRK1"/>
<protein>
    <submittedName>
        <fullName evidence="1">Uncharacterized protein</fullName>
    </submittedName>
</protein>
<accession>A0A7S0QRK1</accession>
<gene>
    <name evidence="1" type="ORF">CCUR1050_LOCUS22528</name>
</gene>
<sequence length="104" mass="11828">MADTLALGMSRGGRRSNDALGMFGGAAVDHGYVVRDELEFNCDDDGWIRAPGLRGSALEFSRFKFSIHVHFGWCWAFFPRPFAQFSWGRRCAKKARFHHLAVEF</sequence>
<organism evidence="1">
    <name type="scientific">Cryptomonas curvata</name>
    <dbReference type="NCBI Taxonomy" id="233186"/>
    <lineage>
        <taxon>Eukaryota</taxon>
        <taxon>Cryptophyceae</taxon>
        <taxon>Cryptomonadales</taxon>
        <taxon>Cryptomonadaceae</taxon>
        <taxon>Cryptomonas</taxon>
    </lineage>
</organism>